<dbReference type="EMBL" id="VSSQ01030071">
    <property type="protein sequence ID" value="MPM80466.1"/>
    <property type="molecule type" value="Genomic_DNA"/>
</dbReference>
<proteinExistence type="predicted"/>
<protein>
    <submittedName>
        <fullName evidence="7">Regulatory protein AtoC</fullName>
    </submittedName>
</protein>
<name>A0A645CTM6_9ZZZZ</name>
<dbReference type="FunFam" id="3.40.50.300:FF:000006">
    <property type="entry name" value="DNA-binding transcriptional regulator NtrC"/>
    <property type="match status" value="1"/>
</dbReference>
<dbReference type="PROSITE" id="PS00676">
    <property type="entry name" value="SIGMA54_INTERACT_2"/>
    <property type="match status" value="1"/>
</dbReference>
<evidence type="ECO:0000256" key="5">
    <source>
        <dbReference type="ARBA" id="ARBA00023163"/>
    </source>
</evidence>
<dbReference type="GO" id="GO:0043565">
    <property type="term" value="F:sequence-specific DNA binding"/>
    <property type="evidence" value="ECO:0007669"/>
    <property type="project" value="InterPro"/>
</dbReference>
<dbReference type="CDD" id="cd00009">
    <property type="entry name" value="AAA"/>
    <property type="match status" value="1"/>
</dbReference>
<keyword evidence="1" id="KW-0547">Nucleotide-binding</keyword>
<dbReference type="Pfam" id="PF02954">
    <property type="entry name" value="HTH_8"/>
    <property type="match status" value="1"/>
</dbReference>
<evidence type="ECO:0000256" key="4">
    <source>
        <dbReference type="ARBA" id="ARBA00023125"/>
    </source>
</evidence>
<dbReference type="AlphaFoldDB" id="A0A645CTM6"/>
<keyword evidence="3" id="KW-0805">Transcription regulation</keyword>
<dbReference type="GO" id="GO:0005524">
    <property type="term" value="F:ATP binding"/>
    <property type="evidence" value="ECO:0007669"/>
    <property type="project" value="UniProtKB-KW"/>
</dbReference>
<dbReference type="Gene3D" id="3.40.50.300">
    <property type="entry name" value="P-loop containing nucleotide triphosphate hydrolases"/>
    <property type="match status" value="1"/>
</dbReference>
<dbReference type="SUPFAM" id="SSF52540">
    <property type="entry name" value="P-loop containing nucleoside triphosphate hydrolases"/>
    <property type="match status" value="1"/>
</dbReference>
<dbReference type="Gene3D" id="1.10.10.60">
    <property type="entry name" value="Homeodomain-like"/>
    <property type="match status" value="1"/>
</dbReference>
<keyword evidence="2" id="KW-0067">ATP-binding</keyword>
<dbReference type="InterPro" id="IPR058031">
    <property type="entry name" value="AAA_lid_NorR"/>
</dbReference>
<dbReference type="InterPro" id="IPR002197">
    <property type="entry name" value="HTH_Fis"/>
</dbReference>
<evidence type="ECO:0000259" key="6">
    <source>
        <dbReference type="PROSITE" id="PS50045"/>
    </source>
</evidence>
<dbReference type="Gene3D" id="1.10.8.60">
    <property type="match status" value="1"/>
</dbReference>
<gene>
    <name evidence="7" type="primary">atoC_51</name>
    <name evidence="7" type="ORF">SDC9_127513</name>
</gene>
<dbReference type="InterPro" id="IPR025944">
    <property type="entry name" value="Sigma_54_int_dom_CS"/>
</dbReference>
<evidence type="ECO:0000256" key="1">
    <source>
        <dbReference type="ARBA" id="ARBA00022741"/>
    </source>
</evidence>
<evidence type="ECO:0000256" key="3">
    <source>
        <dbReference type="ARBA" id="ARBA00023015"/>
    </source>
</evidence>
<keyword evidence="4" id="KW-0238">DNA-binding</keyword>
<dbReference type="InterPro" id="IPR025943">
    <property type="entry name" value="Sigma_54_int_dom_ATP-bd_2"/>
</dbReference>
<dbReference type="InterPro" id="IPR002078">
    <property type="entry name" value="Sigma_54_int"/>
</dbReference>
<comment type="caution">
    <text evidence="7">The sequence shown here is derived from an EMBL/GenBank/DDBJ whole genome shotgun (WGS) entry which is preliminary data.</text>
</comment>
<dbReference type="InterPro" id="IPR027417">
    <property type="entry name" value="P-loop_NTPase"/>
</dbReference>
<reference evidence="7" key="1">
    <citation type="submission" date="2019-08" db="EMBL/GenBank/DDBJ databases">
        <authorList>
            <person name="Kucharzyk K."/>
            <person name="Murdoch R.W."/>
            <person name="Higgins S."/>
            <person name="Loffler F."/>
        </authorList>
    </citation>
    <scope>NUCLEOTIDE SEQUENCE</scope>
</reference>
<feature type="domain" description="Sigma-54 factor interaction" evidence="6">
    <location>
        <begin position="1"/>
        <end position="178"/>
    </location>
</feature>
<dbReference type="Pfam" id="PF00158">
    <property type="entry name" value="Sigma54_activat"/>
    <property type="match status" value="1"/>
</dbReference>
<dbReference type="PANTHER" id="PTHR32071">
    <property type="entry name" value="TRANSCRIPTIONAL REGULATORY PROTEIN"/>
    <property type="match status" value="1"/>
</dbReference>
<dbReference type="PROSITE" id="PS00688">
    <property type="entry name" value="SIGMA54_INTERACT_3"/>
    <property type="match status" value="1"/>
</dbReference>
<sequence>MMSINCAAIPSELLEAELFGYAEGAFTGAKKGGKRGKFQIASGGTLFLDEIGDMPLHMQAKILRALQEQEVDPVGGGEPVKVDVRIISATRQNLSAMIEQGLFREDLYYRLNVVNIEMPPLRERRRDIFELSNFFLTQLNHRYQSSVILSDDVKYCFLNYSWPGNIRELDNVIKAAYAICDGFIIDMTDLPAKMVARQSSEQLSKGGRRLAAALEDYECEIIKSVLQDKNGDCRQAAAELGLHRSVLYKKMAKLNIPTPRRQSAAQKP</sequence>
<dbReference type="GO" id="GO:0006355">
    <property type="term" value="P:regulation of DNA-templated transcription"/>
    <property type="evidence" value="ECO:0007669"/>
    <property type="project" value="InterPro"/>
</dbReference>
<dbReference type="InterPro" id="IPR009057">
    <property type="entry name" value="Homeodomain-like_sf"/>
</dbReference>
<accession>A0A645CTM6</accession>
<evidence type="ECO:0000256" key="2">
    <source>
        <dbReference type="ARBA" id="ARBA00022840"/>
    </source>
</evidence>
<evidence type="ECO:0000313" key="7">
    <source>
        <dbReference type="EMBL" id="MPM80466.1"/>
    </source>
</evidence>
<organism evidence="7">
    <name type="scientific">bioreactor metagenome</name>
    <dbReference type="NCBI Taxonomy" id="1076179"/>
    <lineage>
        <taxon>unclassified sequences</taxon>
        <taxon>metagenomes</taxon>
        <taxon>ecological metagenomes</taxon>
    </lineage>
</organism>
<dbReference type="Pfam" id="PF25601">
    <property type="entry name" value="AAA_lid_14"/>
    <property type="match status" value="1"/>
</dbReference>
<dbReference type="PROSITE" id="PS50045">
    <property type="entry name" value="SIGMA54_INTERACT_4"/>
    <property type="match status" value="1"/>
</dbReference>
<dbReference type="PANTHER" id="PTHR32071:SF57">
    <property type="entry name" value="C4-DICARBOXYLATE TRANSPORT TRANSCRIPTIONAL REGULATORY PROTEIN DCTD"/>
    <property type="match status" value="1"/>
</dbReference>
<dbReference type="PRINTS" id="PR01590">
    <property type="entry name" value="HTHFIS"/>
</dbReference>
<dbReference type="SUPFAM" id="SSF46689">
    <property type="entry name" value="Homeodomain-like"/>
    <property type="match status" value="1"/>
</dbReference>
<keyword evidence="5" id="KW-0804">Transcription</keyword>